<keyword evidence="4" id="KW-1185">Reference proteome</keyword>
<protein>
    <submittedName>
        <fullName evidence="3">Uncharacterized protein</fullName>
    </submittedName>
</protein>
<keyword evidence="1" id="KW-0175">Coiled coil</keyword>
<organism evidence="3 4">
    <name type="scientific">Argiope bruennichi</name>
    <name type="common">Wasp spider</name>
    <name type="synonym">Aranea bruennichi</name>
    <dbReference type="NCBI Taxonomy" id="94029"/>
    <lineage>
        <taxon>Eukaryota</taxon>
        <taxon>Metazoa</taxon>
        <taxon>Ecdysozoa</taxon>
        <taxon>Arthropoda</taxon>
        <taxon>Chelicerata</taxon>
        <taxon>Arachnida</taxon>
        <taxon>Araneae</taxon>
        <taxon>Araneomorphae</taxon>
        <taxon>Entelegynae</taxon>
        <taxon>Araneoidea</taxon>
        <taxon>Araneidae</taxon>
        <taxon>Argiope</taxon>
    </lineage>
</organism>
<feature type="compositionally biased region" description="Polar residues" evidence="2">
    <location>
        <begin position="474"/>
        <end position="498"/>
    </location>
</feature>
<feature type="region of interest" description="Disordered" evidence="2">
    <location>
        <begin position="420"/>
        <end position="589"/>
    </location>
</feature>
<feature type="coiled-coil region" evidence="1">
    <location>
        <begin position="84"/>
        <end position="111"/>
    </location>
</feature>
<gene>
    <name evidence="3" type="ORF">HNY73_012029</name>
</gene>
<feature type="region of interest" description="Disordered" evidence="2">
    <location>
        <begin position="115"/>
        <end position="147"/>
    </location>
</feature>
<feature type="region of interest" description="Disordered" evidence="2">
    <location>
        <begin position="1"/>
        <end position="46"/>
    </location>
</feature>
<evidence type="ECO:0000256" key="1">
    <source>
        <dbReference type="SAM" id="Coils"/>
    </source>
</evidence>
<dbReference type="AlphaFoldDB" id="A0A8T0ETT7"/>
<comment type="caution">
    <text evidence="3">The sequence shown here is derived from an EMBL/GenBank/DDBJ whole genome shotgun (WGS) entry which is preliminary data.</text>
</comment>
<proteinExistence type="predicted"/>
<feature type="compositionally biased region" description="Basic and acidic residues" evidence="2">
    <location>
        <begin position="1"/>
        <end position="32"/>
    </location>
</feature>
<evidence type="ECO:0000256" key="2">
    <source>
        <dbReference type="SAM" id="MobiDB-lite"/>
    </source>
</evidence>
<evidence type="ECO:0000313" key="3">
    <source>
        <dbReference type="EMBL" id="KAF8781653.1"/>
    </source>
</evidence>
<name>A0A8T0ETT7_ARGBR</name>
<accession>A0A8T0ETT7</accession>
<feature type="compositionally biased region" description="Polar residues" evidence="2">
    <location>
        <begin position="129"/>
        <end position="147"/>
    </location>
</feature>
<evidence type="ECO:0000313" key="4">
    <source>
        <dbReference type="Proteomes" id="UP000807504"/>
    </source>
</evidence>
<dbReference type="EMBL" id="JABXBU010001863">
    <property type="protein sequence ID" value="KAF8781653.1"/>
    <property type="molecule type" value="Genomic_DNA"/>
</dbReference>
<feature type="compositionally biased region" description="Low complexity" evidence="2">
    <location>
        <begin position="420"/>
        <end position="430"/>
    </location>
</feature>
<sequence>MADKAKKDDQLQKKKEDSSDRESSVESFHTNKSEFSTAAESELIDVDDIELSDEESWLYKSPKKLPSVDKTLNTYKWLNKDKDNLEVQDTKDALVRKLNQLQKRNDITEKHLTEENISLSKEVPDADNKSVSTDKSAPETNNSSFNTEVSKLCTGKIPSNVQDSESVKGKENDVLDVHRIAQLQEENQRPTNESLSLRNLGIILNPAFTLETASISNNVGFKISILENKLVIKGRLELVTDSHHGLRRALVVFADSKWLFRGHRTRDTKHHLLEMTYSLKVPLQEENLCGSVVDTSTCQISRVMTLNVCNGKLDDEAAYTPLVPMQTLKKQNQFGSSSFLHQQDAHRGSLPNINPGYYSLRSKKSKKSLDQKLVCPLPLSPSPSRLPLNGAGFHASSSVSQSKLTSPLADYCESRTLPSSYRIHSRSNSSSRKDLNALSPSPRRESTPFLSHARSNSSIRRDSAPGSGSKYLSPMSSPTLYQRNTSSSPYLQSPTQPRRNPPKDLKTVPPNAENTSHSPSRRKPLSTVHNCSPKRANSPASPRKEDLKGCKLSSKIPSPGPSVRSGIPVPSSYSSRMASDDESWSHDCF</sequence>
<dbReference type="Proteomes" id="UP000807504">
    <property type="component" value="Unassembled WGS sequence"/>
</dbReference>
<feature type="region of interest" description="Disordered" evidence="2">
    <location>
        <begin position="336"/>
        <end position="357"/>
    </location>
</feature>
<reference evidence="3" key="1">
    <citation type="journal article" date="2020" name="bioRxiv">
        <title>Chromosome-level reference genome of the European wasp spider Argiope bruennichi: a resource for studies on range expansion and evolutionary adaptation.</title>
        <authorList>
            <person name="Sheffer M.M."/>
            <person name="Hoppe A."/>
            <person name="Krehenwinkel H."/>
            <person name="Uhl G."/>
            <person name="Kuss A.W."/>
            <person name="Jensen L."/>
            <person name="Jensen C."/>
            <person name="Gillespie R.G."/>
            <person name="Hoff K.J."/>
            <person name="Prost S."/>
        </authorList>
    </citation>
    <scope>NUCLEOTIDE SEQUENCE</scope>
</reference>
<reference evidence="3" key="2">
    <citation type="submission" date="2020-06" db="EMBL/GenBank/DDBJ databases">
        <authorList>
            <person name="Sheffer M."/>
        </authorList>
    </citation>
    <scope>NUCLEOTIDE SEQUENCE</scope>
</reference>